<gene>
    <name evidence="1" type="ORF">PMAYCL1PPCAC_20963</name>
</gene>
<feature type="non-terminal residue" evidence="1">
    <location>
        <position position="1"/>
    </location>
</feature>
<name>A0AAN5CU20_9BILA</name>
<dbReference type="AlphaFoldDB" id="A0AAN5CU20"/>
<proteinExistence type="predicted"/>
<dbReference type="Proteomes" id="UP001328107">
    <property type="component" value="Unassembled WGS sequence"/>
</dbReference>
<organism evidence="1 2">
    <name type="scientific">Pristionchus mayeri</name>
    <dbReference type="NCBI Taxonomy" id="1317129"/>
    <lineage>
        <taxon>Eukaryota</taxon>
        <taxon>Metazoa</taxon>
        <taxon>Ecdysozoa</taxon>
        <taxon>Nematoda</taxon>
        <taxon>Chromadorea</taxon>
        <taxon>Rhabditida</taxon>
        <taxon>Rhabditina</taxon>
        <taxon>Diplogasteromorpha</taxon>
        <taxon>Diplogasteroidea</taxon>
        <taxon>Neodiplogasteridae</taxon>
        <taxon>Pristionchus</taxon>
    </lineage>
</organism>
<protein>
    <submittedName>
        <fullName evidence="1">Uncharacterized protein</fullName>
    </submittedName>
</protein>
<sequence>TLAAFAMFAIAISAHFRRESIAWILCIGFILKATEYAPFSTDQYVYYVEFNMYLYGAIKTLNVCISLCRNGKMQLSSECLSIAYYMTYLPYSTHIIVLYEEFIEQIGKRAKKDKNA</sequence>
<reference evidence="2" key="1">
    <citation type="submission" date="2022-10" db="EMBL/GenBank/DDBJ databases">
        <title>Genome assembly of Pristionchus species.</title>
        <authorList>
            <person name="Yoshida K."/>
            <person name="Sommer R.J."/>
        </authorList>
    </citation>
    <scope>NUCLEOTIDE SEQUENCE [LARGE SCALE GENOMIC DNA]</scope>
    <source>
        <strain evidence="2">RS5460</strain>
    </source>
</reference>
<dbReference type="EMBL" id="BTRK01000004">
    <property type="protein sequence ID" value="GMR50768.1"/>
    <property type="molecule type" value="Genomic_DNA"/>
</dbReference>
<comment type="caution">
    <text evidence="1">The sequence shown here is derived from an EMBL/GenBank/DDBJ whole genome shotgun (WGS) entry which is preliminary data.</text>
</comment>
<keyword evidence="2" id="KW-1185">Reference proteome</keyword>
<feature type="non-terminal residue" evidence="1">
    <location>
        <position position="116"/>
    </location>
</feature>
<accession>A0AAN5CU20</accession>
<evidence type="ECO:0000313" key="1">
    <source>
        <dbReference type="EMBL" id="GMR50768.1"/>
    </source>
</evidence>
<evidence type="ECO:0000313" key="2">
    <source>
        <dbReference type="Proteomes" id="UP001328107"/>
    </source>
</evidence>